<feature type="non-terminal residue" evidence="1">
    <location>
        <position position="1"/>
    </location>
</feature>
<gene>
    <name evidence="1" type="ORF">METZ01_LOCUS91768</name>
</gene>
<sequence>VATFSQVIIVSIKPSAKLSDWPPPYNVSYGHSHRNMGSVICPLT</sequence>
<reference evidence="1" key="1">
    <citation type="submission" date="2018-05" db="EMBL/GenBank/DDBJ databases">
        <authorList>
            <person name="Lanie J.A."/>
            <person name="Ng W.-L."/>
            <person name="Kazmierczak K.M."/>
            <person name="Andrzejewski T.M."/>
            <person name="Davidsen T.M."/>
            <person name="Wayne K.J."/>
            <person name="Tettelin H."/>
            <person name="Glass J.I."/>
            <person name="Rusch D."/>
            <person name="Podicherti R."/>
            <person name="Tsui H.-C.T."/>
            <person name="Winkler M.E."/>
        </authorList>
    </citation>
    <scope>NUCLEOTIDE SEQUENCE</scope>
</reference>
<name>A0A381VFE1_9ZZZZ</name>
<proteinExistence type="predicted"/>
<protein>
    <submittedName>
        <fullName evidence="1">Uncharacterized protein</fullName>
    </submittedName>
</protein>
<organism evidence="1">
    <name type="scientific">marine metagenome</name>
    <dbReference type="NCBI Taxonomy" id="408172"/>
    <lineage>
        <taxon>unclassified sequences</taxon>
        <taxon>metagenomes</taxon>
        <taxon>ecological metagenomes</taxon>
    </lineage>
</organism>
<dbReference type="AlphaFoldDB" id="A0A381VFE1"/>
<accession>A0A381VFE1</accession>
<evidence type="ECO:0000313" key="1">
    <source>
        <dbReference type="EMBL" id="SVA38914.1"/>
    </source>
</evidence>
<dbReference type="EMBL" id="UINC01008654">
    <property type="protein sequence ID" value="SVA38914.1"/>
    <property type="molecule type" value="Genomic_DNA"/>
</dbReference>